<evidence type="ECO:0000313" key="11">
    <source>
        <dbReference type="EMBL" id="KAJ1724831.1"/>
    </source>
</evidence>
<name>A0A9W7Y0Z9_9FUNG</name>
<keyword evidence="2 6" id="KW-0378">Hydrolase</keyword>
<organism evidence="11 12">
    <name type="scientific">Coemansia erecta</name>
    <dbReference type="NCBI Taxonomy" id="147472"/>
    <lineage>
        <taxon>Eukaryota</taxon>
        <taxon>Fungi</taxon>
        <taxon>Fungi incertae sedis</taxon>
        <taxon>Zoopagomycota</taxon>
        <taxon>Kickxellomycotina</taxon>
        <taxon>Kickxellomycetes</taxon>
        <taxon>Kickxellales</taxon>
        <taxon>Kickxellaceae</taxon>
        <taxon>Coemansia</taxon>
    </lineage>
</organism>
<evidence type="ECO:0000256" key="7">
    <source>
        <dbReference type="RuleBase" id="RU365068"/>
    </source>
</evidence>
<dbReference type="InterPro" id="IPR000629">
    <property type="entry name" value="RNA-helicase_DEAD-box_CS"/>
</dbReference>
<dbReference type="PROSITE" id="PS51192">
    <property type="entry name" value="HELICASE_ATP_BIND_1"/>
    <property type="match status" value="1"/>
</dbReference>
<accession>A0A9W7Y0Z9</accession>
<dbReference type="EMBL" id="JANBOJ010000020">
    <property type="protein sequence ID" value="KAJ1724831.1"/>
    <property type="molecule type" value="Genomic_DNA"/>
</dbReference>
<keyword evidence="3 6" id="KW-0347">Helicase</keyword>
<gene>
    <name evidence="11" type="primary">DBP6</name>
    <name evidence="11" type="ORF">LPJ53_000967</name>
</gene>
<dbReference type="EC" id="3.6.4.13" evidence="7"/>
<dbReference type="GO" id="GO:0003723">
    <property type="term" value="F:RNA binding"/>
    <property type="evidence" value="ECO:0007669"/>
    <property type="project" value="UniProtKB-UniRule"/>
</dbReference>
<keyword evidence="4 6" id="KW-0067">ATP-binding</keyword>
<keyword evidence="5 7" id="KW-0694">RNA-binding</keyword>
<evidence type="ECO:0000256" key="3">
    <source>
        <dbReference type="ARBA" id="ARBA00022806"/>
    </source>
</evidence>
<feature type="compositionally biased region" description="Basic residues" evidence="8">
    <location>
        <begin position="56"/>
        <end position="72"/>
    </location>
</feature>
<comment type="caution">
    <text evidence="11">The sequence shown here is derived from an EMBL/GenBank/DDBJ whole genome shotgun (WGS) entry which is preliminary data.</text>
</comment>
<reference evidence="11" key="1">
    <citation type="submission" date="2022-07" db="EMBL/GenBank/DDBJ databases">
        <title>Phylogenomic reconstructions and comparative analyses of Kickxellomycotina fungi.</title>
        <authorList>
            <person name="Reynolds N.K."/>
            <person name="Stajich J.E."/>
            <person name="Barry K."/>
            <person name="Grigoriev I.V."/>
            <person name="Crous P."/>
            <person name="Smith M.E."/>
        </authorList>
    </citation>
    <scope>NUCLEOTIDE SEQUENCE</scope>
    <source>
        <strain evidence="11">NBRC 32514</strain>
    </source>
</reference>
<proteinExistence type="inferred from homology"/>
<keyword evidence="12" id="KW-1185">Reference proteome</keyword>
<comment type="domain">
    <text evidence="7">The Q motif is unique to and characteristic of the DEAD box family of RNA helicases and controls ATP binding and hydrolysis.</text>
</comment>
<evidence type="ECO:0000259" key="10">
    <source>
        <dbReference type="PROSITE" id="PS51194"/>
    </source>
</evidence>
<dbReference type="SMART" id="SM00490">
    <property type="entry name" value="HELICc"/>
    <property type="match status" value="1"/>
</dbReference>
<dbReference type="CDD" id="cd18787">
    <property type="entry name" value="SF2_C_DEAD"/>
    <property type="match status" value="1"/>
</dbReference>
<dbReference type="CDD" id="cd17956">
    <property type="entry name" value="DEADc_DDX51"/>
    <property type="match status" value="1"/>
</dbReference>
<evidence type="ECO:0000256" key="6">
    <source>
        <dbReference type="RuleBase" id="RU000492"/>
    </source>
</evidence>
<dbReference type="Pfam" id="PF00270">
    <property type="entry name" value="DEAD"/>
    <property type="match status" value="1"/>
</dbReference>
<dbReference type="PROSITE" id="PS51194">
    <property type="entry name" value="HELICASE_CTER"/>
    <property type="match status" value="1"/>
</dbReference>
<comment type="catalytic activity">
    <reaction evidence="7">
        <text>ATP + H2O = ADP + phosphate + H(+)</text>
        <dbReference type="Rhea" id="RHEA:13065"/>
        <dbReference type="ChEBI" id="CHEBI:15377"/>
        <dbReference type="ChEBI" id="CHEBI:15378"/>
        <dbReference type="ChEBI" id="CHEBI:30616"/>
        <dbReference type="ChEBI" id="CHEBI:43474"/>
        <dbReference type="ChEBI" id="CHEBI:456216"/>
        <dbReference type="EC" id="3.6.4.13"/>
    </reaction>
</comment>
<dbReference type="GO" id="GO:0016787">
    <property type="term" value="F:hydrolase activity"/>
    <property type="evidence" value="ECO:0007669"/>
    <property type="project" value="UniProtKB-KW"/>
</dbReference>
<feature type="compositionally biased region" description="Basic and acidic residues" evidence="8">
    <location>
        <begin position="73"/>
        <end position="91"/>
    </location>
</feature>
<dbReference type="SMART" id="SM00487">
    <property type="entry name" value="DEXDc"/>
    <property type="match status" value="1"/>
</dbReference>
<evidence type="ECO:0000259" key="9">
    <source>
        <dbReference type="PROSITE" id="PS51192"/>
    </source>
</evidence>
<evidence type="ECO:0000256" key="5">
    <source>
        <dbReference type="ARBA" id="ARBA00022884"/>
    </source>
</evidence>
<dbReference type="InterPro" id="IPR014001">
    <property type="entry name" value="Helicase_ATP-bd"/>
</dbReference>
<dbReference type="SUPFAM" id="SSF52540">
    <property type="entry name" value="P-loop containing nucleoside triphosphate hydrolases"/>
    <property type="match status" value="1"/>
</dbReference>
<comment type="similarity">
    <text evidence="6">Belongs to the DEAD box helicase family.</text>
</comment>
<dbReference type="PROSITE" id="PS00039">
    <property type="entry name" value="DEAD_ATP_HELICASE"/>
    <property type="match status" value="1"/>
</dbReference>
<dbReference type="GO" id="GO:0005524">
    <property type="term" value="F:ATP binding"/>
    <property type="evidence" value="ECO:0007669"/>
    <property type="project" value="UniProtKB-UniRule"/>
</dbReference>
<dbReference type="Pfam" id="PF00271">
    <property type="entry name" value="Helicase_C"/>
    <property type="match status" value="1"/>
</dbReference>
<dbReference type="PANTHER" id="PTHR24031">
    <property type="entry name" value="RNA HELICASE"/>
    <property type="match status" value="1"/>
</dbReference>
<comment type="function">
    <text evidence="7">RNA helicase.</text>
</comment>
<protein>
    <recommendedName>
        <fullName evidence="7">ATP-dependent RNA helicase</fullName>
        <ecNumber evidence="7">3.6.4.13</ecNumber>
    </recommendedName>
</protein>
<feature type="domain" description="Helicase C-terminal" evidence="10">
    <location>
        <begin position="440"/>
        <end position="613"/>
    </location>
</feature>
<evidence type="ECO:0000256" key="1">
    <source>
        <dbReference type="ARBA" id="ARBA00022741"/>
    </source>
</evidence>
<feature type="compositionally biased region" description="Basic residues" evidence="8">
    <location>
        <begin position="33"/>
        <end position="44"/>
    </location>
</feature>
<feature type="region of interest" description="Disordered" evidence="8">
    <location>
        <begin position="1"/>
        <end position="113"/>
    </location>
</feature>
<evidence type="ECO:0000256" key="4">
    <source>
        <dbReference type="ARBA" id="ARBA00022840"/>
    </source>
</evidence>
<dbReference type="InterPro" id="IPR027417">
    <property type="entry name" value="P-loop_NTPase"/>
</dbReference>
<dbReference type="Proteomes" id="UP001149813">
    <property type="component" value="Unassembled WGS sequence"/>
</dbReference>
<sequence>MGSSKEHKSGTKKKLEKEKEVQDEPATLDLTAKNKKSKKEKKRKSSSEDNSEKKPKKEKKEKKDKKDKKKDKKNSEGKAEDSHEDGSERNEMAAPDGLQRFPDFSQDPSTSTESILKAAQLGIPQWLAHPTTVERDVTVPISDERFALSPQILSRCAKAGVESLFAVQSAVIPALRAAHALARLRQHVRDLCVSAPTGSGKTLAFVIPIVEKLRSRLVTRLRALIVLPTKDLAHQVKECFAFFCVGTSLRVGLAAGDVPMAKEQASLVSEEAEYLDGDSSLVDILVCTPGRLYDHLTMTRGFTLQHLEFWVMDEADRLLNEANEEWLSKVHTAIEQDSLSVNSSNIYTPASSNASAMRRADLQLDPLVQPPPRIQKLLFSATLTGDPAKLARLKLVSPLYIAVTSDEDGDSSGPAAKYTFPSTLSEYFSICPEDKKPLWLMYMLWNKVVGRGICFTKSLETAHRLAQLMQVWIDGVPSDKWPEGKRAVVAEYSSEVSFAERTRLLRLFKEGDIDLLICSDLIARGLDIDQIETVVNYDAPIDMSQYTHRVGRTARAGKKGSAYTLVGLTQAHHFKTMMSENGHWGSMLKRFDPRNKIMDALRDQYKAALDGVSSLYAD</sequence>
<feature type="domain" description="Helicase ATP-binding" evidence="9">
    <location>
        <begin position="182"/>
        <end position="401"/>
    </location>
</feature>
<keyword evidence="1 6" id="KW-0547">Nucleotide-binding</keyword>
<evidence type="ECO:0000256" key="8">
    <source>
        <dbReference type="SAM" id="MobiDB-lite"/>
    </source>
</evidence>
<evidence type="ECO:0000256" key="2">
    <source>
        <dbReference type="ARBA" id="ARBA00022801"/>
    </source>
</evidence>
<dbReference type="GO" id="GO:0003724">
    <property type="term" value="F:RNA helicase activity"/>
    <property type="evidence" value="ECO:0007669"/>
    <property type="project" value="UniProtKB-EC"/>
</dbReference>
<feature type="compositionally biased region" description="Basic and acidic residues" evidence="8">
    <location>
        <begin position="45"/>
        <end position="55"/>
    </location>
</feature>
<feature type="compositionally biased region" description="Basic and acidic residues" evidence="8">
    <location>
        <begin position="1"/>
        <end position="22"/>
    </location>
</feature>
<dbReference type="AlphaFoldDB" id="A0A9W7Y0Z9"/>
<dbReference type="Gene3D" id="3.40.50.300">
    <property type="entry name" value="P-loop containing nucleotide triphosphate hydrolases"/>
    <property type="match status" value="2"/>
</dbReference>
<dbReference type="OrthoDB" id="3370at2759"/>
<evidence type="ECO:0000313" key="12">
    <source>
        <dbReference type="Proteomes" id="UP001149813"/>
    </source>
</evidence>
<dbReference type="InterPro" id="IPR001650">
    <property type="entry name" value="Helicase_C-like"/>
</dbReference>
<dbReference type="InterPro" id="IPR011545">
    <property type="entry name" value="DEAD/DEAH_box_helicase_dom"/>
</dbReference>